<accession>A0A4C1YAB9</accession>
<keyword evidence="3" id="KW-1185">Reference proteome</keyword>
<dbReference type="AlphaFoldDB" id="A0A4C1YAB9"/>
<gene>
    <name evidence="2" type="ORF">EVAR_42034_1</name>
</gene>
<proteinExistence type="predicted"/>
<comment type="caution">
    <text evidence="2">The sequence shown here is derived from an EMBL/GenBank/DDBJ whole genome shotgun (WGS) entry which is preliminary data.</text>
</comment>
<protein>
    <submittedName>
        <fullName evidence="2">Uncharacterized protein</fullName>
    </submittedName>
</protein>
<sequence length="133" mass="14690">MPPLRRYYFASTDGRVKSLESNLQSLGGFLTNLKLGEKNYDKGSSARVDGYRSETNNVAVLMQNYRAGETENEVAMNTMMFDSFPNLKHLNIRFASTHGTPDAPPPSTTNSGSIAHPRDLFTITCGGRVVKSR</sequence>
<evidence type="ECO:0000313" key="2">
    <source>
        <dbReference type="EMBL" id="GBP71569.1"/>
    </source>
</evidence>
<dbReference type="Proteomes" id="UP000299102">
    <property type="component" value="Unassembled WGS sequence"/>
</dbReference>
<evidence type="ECO:0000313" key="3">
    <source>
        <dbReference type="Proteomes" id="UP000299102"/>
    </source>
</evidence>
<organism evidence="2 3">
    <name type="scientific">Eumeta variegata</name>
    <name type="common">Bagworm moth</name>
    <name type="synonym">Eumeta japonica</name>
    <dbReference type="NCBI Taxonomy" id="151549"/>
    <lineage>
        <taxon>Eukaryota</taxon>
        <taxon>Metazoa</taxon>
        <taxon>Ecdysozoa</taxon>
        <taxon>Arthropoda</taxon>
        <taxon>Hexapoda</taxon>
        <taxon>Insecta</taxon>
        <taxon>Pterygota</taxon>
        <taxon>Neoptera</taxon>
        <taxon>Endopterygota</taxon>
        <taxon>Lepidoptera</taxon>
        <taxon>Glossata</taxon>
        <taxon>Ditrysia</taxon>
        <taxon>Tineoidea</taxon>
        <taxon>Psychidae</taxon>
        <taxon>Oiketicinae</taxon>
        <taxon>Eumeta</taxon>
    </lineage>
</organism>
<dbReference type="EMBL" id="BGZK01001113">
    <property type="protein sequence ID" value="GBP71569.1"/>
    <property type="molecule type" value="Genomic_DNA"/>
</dbReference>
<evidence type="ECO:0000256" key="1">
    <source>
        <dbReference type="SAM" id="MobiDB-lite"/>
    </source>
</evidence>
<name>A0A4C1YAB9_EUMVA</name>
<reference evidence="2 3" key="1">
    <citation type="journal article" date="2019" name="Commun. Biol.">
        <title>The bagworm genome reveals a unique fibroin gene that provides high tensile strength.</title>
        <authorList>
            <person name="Kono N."/>
            <person name="Nakamura H."/>
            <person name="Ohtoshi R."/>
            <person name="Tomita M."/>
            <person name="Numata K."/>
            <person name="Arakawa K."/>
        </authorList>
    </citation>
    <scope>NUCLEOTIDE SEQUENCE [LARGE SCALE GENOMIC DNA]</scope>
</reference>
<feature type="region of interest" description="Disordered" evidence="1">
    <location>
        <begin position="95"/>
        <end position="116"/>
    </location>
</feature>